<feature type="non-terminal residue" evidence="1">
    <location>
        <position position="752"/>
    </location>
</feature>
<protein>
    <recommendedName>
        <fullName evidence="2">PD-(D/E)XK endonuclease-like domain-containing protein</fullName>
    </recommendedName>
</protein>
<organism evidence="1">
    <name type="scientific">hydrothermal vent metagenome</name>
    <dbReference type="NCBI Taxonomy" id="652676"/>
    <lineage>
        <taxon>unclassified sequences</taxon>
        <taxon>metagenomes</taxon>
        <taxon>ecological metagenomes</taxon>
    </lineage>
</organism>
<dbReference type="AlphaFoldDB" id="A0A3B1A8U5"/>
<dbReference type="InterPro" id="IPR027417">
    <property type="entry name" value="P-loop_NTPase"/>
</dbReference>
<reference evidence="1" key="1">
    <citation type="submission" date="2018-06" db="EMBL/GenBank/DDBJ databases">
        <authorList>
            <person name="Zhirakovskaya E."/>
        </authorList>
    </citation>
    <scope>NUCLEOTIDE SEQUENCE</scope>
</reference>
<dbReference type="EMBL" id="UOFV01000026">
    <property type="protein sequence ID" value="VAW94639.1"/>
    <property type="molecule type" value="Genomic_DNA"/>
</dbReference>
<proteinExistence type="predicted"/>
<gene>
    <name evidence="1" type="ORF">MNBD_GAMMA19-64</name>
</gene>
<evidence type="ECO:0000313" key="1">
    <source>
        <dbReference type="EMBL" id="VAW94639.1"/>
    </source>
</evidence>
<dbReference type="SUPFAM" id="SSF52540">
    <property type="entry name" value="P-loop containing nucleoside triphosphate hydrolases"/>
    <property type="match status" value="1"/>
</dbReference>
<evidence type="ECO:0008006" key="2">
    <source>
        <dbReference type="Google" id="ProtNLM"/>
    </source>
</evidence>
<name>A0A3B1A8U5_9ZZZZ</name>
<sequence length="752" mass="84443">MSNLHIITYGDDPLRRLAEHIAKKHHAVLPNLTDIVVLLPNPQAATRFRQLLLDAAASHHHSALLGPNIDTLPRWINQQTPSKLPVLSEHQRELMLVEALVSHKYLYGEGNPWTLAHSLLALFDDLGSTHLSLPESLEQFLDTLGTAYGLDNKNHDSLFGEARLVHTLWQAWQQEMQQNGVIDRHTDYTLKLASSRKTLPDNLVFYIAGLPRLSTAEAQWLNPLLQQDRAFLLLQRSGEQTSVDYHPDAVAQQLLQAINLPTGPSDTPFSHTNSEYTRCLDSVFSNSESPLRARAHDLAQDVPESPLSANLSIFEANNAEKEAQAIDVQVRLWWNAGKRNIGIITENRRLARRVRALLERSGIELQDAAGWALSTTSAAATVERWLETVEEDFAHQPLLDFLKSPFLLPERERETLLSCVYRFEQGVVLKENIARNMARYREHLQYRQNRLPADLAADYNDIHVLLDVIESAATPLRALIGNDADNKKHAPTAFLHALNDSFTRLGLNTSLAADAAGERILEELHAMQTASNNSELLMCWDEFRVWLGRTLERFNFQPPAQSGQVQLMGLAQSNLARFDALIIAGAEAEYLPGSNPGSPFFNDGVRQSLGLTSHTQQLSEQFYDFRCLLESADTILLTHRSEQDGEEIVASPWLERLQSFHQIAYADRLINTSLTELVNRTDMQVTHPAEPMPQPLPANPTVRISGELFPAHLSASGYQQLINCPYQFFAARCLQLEAPDSIREMLAKADYG</sequence>
<dbReference type="Gene3D" id="3.40.50.300">
    <property type="entry name" value="P-loop containing nucleotide triphosphate hydrolases"/>
    <property type="match status" value="1"/>
</dbReference>
<accession>A0A3B1A8U5</accession>